<evidence type="ECO:0000313" key="1">
    <source>
        <dbReference type="EMBL" id="ANB76367.1"/>
    </source>
</evidence>
<keyword evidence="2" id="KW-1185">Reference proteome</keyword>
<sequence>MLLEFIEERDNQRRIDVFEVKPGRRFMQTLLHELQKLPKGIAIGGDGVRARLTLLHQALREEEFQ</sequence>
<dbReference type="EMBL" id="CP014579">
    <property type="protein sequence ID" value="ANB76367.1"/>
    <property type="molecule type" value="Genomic_DNA"/>
</dbReference>
<reference evidence="1 2" key="1">
    <citation type="journal article" date="2016" name="Gene">
        <title>PacBio SMRT assembly of a complex multi-replicon genome reveals chlorocatechol degradative operon in a region of genome plasticity.</title>
        <authorList>
            <person name="Ricker N."/>
            <person name="Shen S.Y."/>
            <person name="Goordial J."/>
            <person name="Jin S."/>
            <person name="Fulthorpe R.R."/>
        </authorList>
    </citation>
    <scope>NUCLEOTIDE SEQUENCE [LARGE SCALE GENOMIC DNA]</scope>
    <source>
        <strain evidence="1 2">OLGA172</strain>
    </source>
</reference>
<accession>A0A167WFD8</accession>
<organism evidence="1 2">
    <name type="scientific">Paraburkholderia phytofirmans OLGA172</name>
    <dbReference type="NCBI Taxonomy" id="1417228"/>
    <lineage>
        <taxon>Bacteria</taxon>
        <taxon>Pseudomonadati</taxon>
        <taxon>Pseudomonadota</taxon>
        <taxon>Betaproteobacteria</taxon>
        <taxon>Burkholderiales</taxon>
        <taxon>Burkholderiaceae</taxon>
        <taxon>Paraburkholderia</taxon>
    </lineage>
</organism>
<name>A0A167WFD8_9BURK</name>
<gene>
    <name evidence="1" type="ORF">AYM40_29460</name>
</gene>
<dbReference type="KEGG" id="buz:AYM40_29460"/>
<proteinExistence type="predicted"/>
<dbReference type="Proteomes" id="UP000076852">
    <property type="component" value="Chromosome 2"/>
</dbReference>
<evidence type="ECO:0000313" key="2">
    <source>
        <dbReference type="Proteomes" id="UP000076852"/>
    </source>
</evidence>
<dbReference type="STRING" id="1804984.AYM40_29460"/>
<dbReference type="AlphaFoldDB" id="A0A167WFD8"/>
<protein>
    <submittedName>
        <fullName evidence="1">Uncharacterized protein</fullName>
    </submittedName>
</protein>